<evidence type="ECO:0000313" key="11">
    <source>
        <dbReference type="EMBL" id="MBA4723749.1"/>
    </source>
</evidence>
<name>A0A838YUL7_9GAMM</name>
<comment type="caution">
    <text evidence="11">The sequence shown here is derived from an EMBL/GenBank/DDBJ whole genome shotgun (WGS) entry which is preliminary data.</text>
</comment>
<dbReference type="PIRSF" id="PIRSF005413">
    <property type="entry name" value="COX11"/>
    <property type="match status" value="1"/>
</dbReference>
<dbReference type="Proteomes" id="UP000585327">
    <property type="component" value="Unassembled WGS sequence"/>
</dbReference>
<dbReference type="InterPro" id="IPR007533">
    <property type="entry name" value="Cyt_c_oxidase_assmbl_CtaG"/>
</dbReference>
<comment type="subcellular location">
    <subcellularLocation>
        <location evidence="2">Cell inner membrane</location>
        <topology evidence="2">Single-pass type II membrane protein</topology>
        <orientation evidence="2">Periplasmic side</orientation>
    </subcellularLocation>
</comment>
<evidence type="ECO:0000256" key="7">
    <source>
        <dbReference type="ARBA" id="ARBA00022989"/>
    </source>
</evidence>
<dbReference type="PANTHER" id="PTHR21320">
    <property type="entry name" value="CYTOCHROME C OXIDASE ASSEMBLY PROTEIN COX11-RELATED"/>
    <property type="match status" value="1"/>
</dbReference>
<keyword evidence="5 10" id="KW-0812">Transmembrane</keyword>
<dbReference type="AlphaFoldDB" id="A0A838YUL7"/>
<dbReference type="Gene3D" id="2.60.370.10">
    <property type="entry name" value="Ctag/Cox11"/>
    <property type="match status" value="1"/>
</dbReference>
<evidence type="ECO:0000256" key="9">
    <source>
        <dbReference type="ARBA" id="ARBA00023136"/>
    </source>
</evidence>
<reference evidence="11 12" key="1">
    <citation type="submission" date="2020-06" db="EMBL/GenBank/DDBJ databases">
        <title>Dysbiosis in marine aquaculture revealed through microbiome analysis: reverse ecology for environmental sustainability.</title>
        <authorList>
            <person name="Haro-Moreno J.M."/>
            <person name="Coutinho F.H."/>
            <person name="Zaragoza-Solas A."/>
            <person name="Picazo A."/>
            <person name="Almagro-Moreno S."/>
            <person name="Lopez-Perez M."/>
        </authorList>
    </citation>
    <scope>NUCLEOTIDE SEQUENCE [LARGE SCALE GENOMIC DNA]</scope>
    <source>
        <strain evidence="11">MCMED-G42</strain>
    </source>
</reference>
<evidence type="ECO:0000256" key="3">
    <source>
        <dbReference type="ARBA" id="ARBA00009620"/>
    </source>
</evidence>
<gene>
    <name evidence="11" type="ORF">H2021_00885</name>
</gene>
<evidence type="ECO:0000256" key="8">
    <source>
        <dbReference type="ARBA" id="ARBA00023008"/>
    </source>
</evidence>
<evidence type="ECO:0000313" key="12">
    <source>
        <dbReference type="Proteomes" id="UP000585327"/>
    </source>
</evidence>
<proteinExistence type="inferred from homology"/>
<dbReference type="PANTHER" id="PTHR21320:SF3">
    <property type="entry name" value="CYTOCHROME C OXIDASE ASSEMBLY PROTEIN COX11, MITOCHONDRIAL-RELATED"/>
    <property type="match status" value="1"/>
</dbReference>
<keyword evidence="7 10" id="KW-1133">Transmembrane helix</keyword>
<dbReference type="GO" id="GO:0005886">
    <property type="term" value="C:plasma membrane"/>
    <property type="evidence" value="ECO:0007669"/>
    <property type="project" value="UniProtKB-SubCell"/>
</dbReference>
<dbReference type="NCBIfam" id="NF003465">
    <property type="entry name" value="PRK05089.1"/>
    <property type="match status" value="1"/>
</dbReference>
<evidence type="ECO:0000256" key="4">
    <source>
        <dbReference type="ARBA" id="ARBA00015384"/>
    </source>
</evidence>
<dbReference type="InterPro" id="IPR023471">
    <property type="entry name" value="CtaG/Cox11_dom_sf"/>
</dbReference>
<evidence type="ECO:0000256" key="6">
    <source>
        <dbReference type="ARBA" id="ARBA00022968"/>
    </source>
</evidence>
<dbReference type="Pfam" id="PF04442">
    <property type="entry name" value="CtaG_Cox11"/>
    <property type="match status" value="1"/>
</dbReference>
<comment type="function">
    <text evidence="1">Exerts its effect at some terminal stage of cytochrome c oxidase synthesis, probably by being involved in the insertion of the copper B into subunit I.</text>
</comment>
<accession>A0A838YUL7</accession>
<comment type="similarity">
    <text evidence="3">Belongs to the COX11/CtaG family.</text>
</comment>
<dbReference type="EMBL" id="JACETM010000004">
    <property type="protein sequence ID" value="MBA4723749.1"/>
    <property type="molecule type" value="Genomic_DNA"/>
</dbReference>
<evidence type="ECO:0000256" key="2">
    <source>
        <dbReference type="ARBA" id="ARBA00004382"/>
    </source>
</evidence>
<evidence type="ECO:0000256" key="10">
    <source>
        <dbReference type="SAM" id="Phobius"/>
    </source>
</evidence>
<sequence length="187" mass="20973">MNSNGKKTIKFLGATVVAMFFFSFALVPLYNVFCEVTGINGKIFQSNDSDQYTSFEGRDVAVQFISSNNENMPWTFKPSDEVMGVVTGKYYNANFYVKNTTAKTMTAQAVPSIAPSNAAAHLKKLECFCFEQQELAPGEEALLPVKFLISNELPETIQNVILSYTIFDITDYNQEKLAHNNMQLEKN</sequence>
<keyword evidence="8" id="KW-0186">Copper</keyword>
<evidence type="ECO:0000256" key="1">
    <source>
        <dbReference type="ARBA" id="ARBA00004007"/>
    </source>
</evidence>
<protein>
    <recommendedName>
        <fullName evidence="4">Cytochrome c oxidase assembly protein CtaG</fullName>
    </recommendedName>
</protein>
<keyword evidence="6" id="KW-0735">Signal-anchor</keyword>
<dbReference type="GO" id="GO:0005507">
    <property type="term" value="F:copper ion binding"/>
    <property type="evidence" value="ECO:0007669"/>
    <property type="project" value="InterPro"/>
</dbReference>
<keyword evidence="9 10" id="KW-0472">Membrane</keyword>
<evidence type="ECO:0000256" key="5">
    <source>
        <dbReference type="ARBA" id="ARBA00022692"/>
    </source>
</evidence>
<organism evidence="11 12">
    <name type="scientific">SAR86 cluster bacterium</name>
    <dbReference type="NCBI Taxonomy" id="2030880"/>
    <lineage>
        <taxon>Bacteria</taxon>
        <taxon>Pseudomonadati</taxon>
        <taxon>Pseudomonadota</taxon>
        <taxon>Gammaproteobacteria</taxon>
        <taxon>SAR86 cluster</taxon>
    </lineage>
</organism>
<dbReference type="SUPFAM" id="SSF110111">
    <property type="entry name" value="Ctag/Cox11"/>
    <property type="match status" value="1"/>
</dbReference>
<feature type="transmembrane region" description="Helical" evidence="10">
    <location>
        <begin position="12"/>
        <end position="33"/>
    </location>
</feature>